<dbReference type="GO" id="GO:0009567">
    <property type="term" value="P:double fertilization forming a zygote and endosperm"/>
    <property type="evidence" value="ECO:0007669"/>
    <property type="project" value="TreeGrafter"/>
</dbReference>
<keyword evidence="1 2" id="KW-0732">Signal</keyword>
<dbReference type="GO" id="GO:0080155">
    <property type="term" value="P:regulation of double fertilization forming a zygote and endosperm"/>
    <property type="evidence" value="ECO:0007669"/>
    <property type="project" value="TreeGrafter"/>
</dbReference>
<dbReference type="EMBL" id="CM002876">
    <property type="protein sequence ID" value="KFK26017.1"/>
    <property type="molecule type" value="Genomic_DNA"/>
</dbReference>
<name>A0A087G815_ARAAL</name>
<feature type="domain" description="Prolamin-like" evidence="3">
    <location>
        <begin position="36"/>
        <end position="98"/>
    </location>
</feature>
<reference evidence="5" key="1">
    <citation type="journal article" date="2015" name="Nat. Plants">
        <title>Genome expansion of Arabis alpina linked with retrotransposition and reduced symmetric DNA methylation.</title>
        <authorList>
            <person name="Willing E.M."/>
            <person name="Rawat V."/>
            <person name="Mandakova T."/>
            <person name="Maumus F."/>
            <person name="James G.V."/>
            <person name="Nordstroem K.J."/>
            <person name="Becker C."/>
            <person name="Warthmann N."/>
            <person name="Chica C."/>
            <person name="Szarzynska B."/>
            <person name="Zytnicki M."/>
            <person name="Albani M.C."/>
            <person name="Kiefer C."/>
            <person name="Bergonzi S."/>
            <person name="Castaings L."/>
            <person name="Mateos J.L."/>
            <person name="Berns M.C."/>
            <person name="Bujdoso N."/>
            <person name="Piofczyk T."/>
            <person name="de Lorenzo L."/>
            <person name="Barrero-Sicilia C."/>
            <person name="Mateos I."/>
            <person name="Piednoel M."/>
            <person name="Hagmann J."/>
            <person name="Chen-Min-Tao R."/>
            <person name="Iglesias-Fernandez R."/>
            <person name="Schuster S.C."/>
            <person name="Alonso-Blanco C."/>
            <person name="Roudier F."/>
            <person name="Carbonero P."/>
            <person name="Paz-Ares J."/>
            <person name="Davis S.J."/>
            <person name="Pecinka A."/>
            <person name="Quesneville H."/>
            <person name="Colot V."/>
            <person name="Lysak M.A."/>
            <person name="Weigel D."/>
            <person name="Coupland G."/>
            <person name="Schneeberger K."/>
        </authorList>
    </citation>
    <scope>NUCLEOTIDE SEQUENCE [LARGE SCALE GENOMIC DNA]</scope>
    <source>
        <strain evidence="5">cv. Pajares</strain>
    </source>
</reference>
<dbReference type="PANTHER" id="PTHR31181">
    <property type="entry name" value="EGG CELL-SECRETED PROTEIN 1.4"/>
    <property type="match status" value="1"/>
</dbReference>
<dbReference type="OMA" id="PDCVPEI"/>
<evidence type="ECO:0000313" key="5">
    <source>
        <dbReference type="Proteomes" id="UP000029120"/>
    </source>
</evidence>
<dbReference type="GO" id="GO:0031982">
    <property type="term" value="C:vesicle"/>
    <property type="evidence" value="ECO:0007669"/>
    <property type="project" value="TreeGrafter"/>
</dbReference>
<organism evidence="4 5">
    <name type="scientific">Arabis alpina</name>
    <name type="common">Alpine rock-cress</name>
    <dbReference type="NCBI Taxonomy" id="50452"/>
    <lineage>
        <taxon>Eukaryota</taxon>
        <taxon>Viridiplantae</taxon>
        <taxon>Streptophyta</taxon>
        <taxon>Embryophyta</taxon>
        <taxon>Tracheophyta</taxon>
        <taxon>Spermatophyta</taxon>
        <taxon>Magnoliopsida</taxon>
        <taxon>eudicotyledons</taxon>
        <taxon>Gunneridae</taxon>
        <taxon>Pentapetalae</taxon>
        <taxon>rosids</taxon>
        <taxon>malvids</taxon>
        <taxon>Brassicales</taxon>
        <taxon>Brassicaceae</taxon>
        <taxon>Arabideae</taxon>
        <taxon>Arabis</taxon>
    </lineage>
</organism>
<keyword evidence="5" id="KW-1185">Reference proteome</keyword>
<protein>
    <recommendedName>
        <fullName evidence="3">Prolamin-like domain-containing protein</fullName>
    </recommendedName>
</protein>
<evidence type="ECO:0000256" key="2">
    <source>
        <dbReference type="SAM" id="SignalP"/>
    </source>
</evidence>
<proteinExistence type="predicted"/>
<feature type="chain" id="PRO_5001821669" description="Prolamin-like domain-containing protein" evidence="2">
    <location>
        <begin position="22"/>
        <end position="100"/>
    </location>
</feature>
<dbReference type="Gramene" id="KFK26017">
    <property type="protein sequence ID" value="KFK26017"/>
    <property type="gene ID" value="AALP_AA8G192300"/>
</dbReference>
<dbReference type="GO" id="GO:0005576">
    <property type="term" value="C:extracellular region"/>
    <property type="evidence" value="ECO:0007669"/>
    <property type="project" value="TreeGrafter"/>
</dbReference>
<gene>
    <name evidence="4" type="ordered locus">AALP_Aa8g192300</name>
</gene>
<feature type="signal peptide" evidence="2">
    <location>
        <begin position="1"/>
        <end position="21"/>
    </location>
</feature>
<evidence type="ECO:0000256" key="1">
    <source>
        <dbReference type="ARBA" id="ARBA00022729"/>
    </source>
</evidence>
<accession>A0A087G815</accession>
<dbReference type="Pfam" id="PF05617">
    <property type="entry name" value="Prolamin_like"/>
    <property type="match status" value="1"/>
</dbReference>
<dbReference type="AlphaFoldDB" id="A0A087G815"/>
<dbReference type="InterPro" id="IPR008502">
    <property type="entry name" value="Prolamin-like"/>
</dbReference>
<dbReference type="GO" id="GO:2000008">
    <property type="term" value="P:regulation of protein localization to cell surface"/>
    <property type="evidence" value="ECO:0007669"/>
    <property type="project" value="TreeGrafter"/>
</dbReference>
<dbReference type="OrthoDB" id="1069917at2759"/>
<dbReference type="Proteomes" id="UP000029120">
    <property type="component" value="Chromosome 8"/>
</dbReference>
<dbReference type="PANTHER" id="PTHR31181:SF62">
    <property type="entry name" value="PROLAMIN-LIKE PROTEIN (DUF1278)"/>
    <property type="match status" value="1"/>
</dbReference>
<sequence>MWINKFVFLFSIVCIIVVGTAQMFPLQPITREHLTNCWSSLEVIPDCVPEIFRSILNGQIGNVGLSCCHVFLGLNVDCIPHMFAFTPFFPPILSDHCSRK</sequence>
<evidence type="ECO:0000313" key="4">
    <source>
        <dbReference type="EMBL" id="KFK26017.1"/>
    </source>
</evidence>
<evidence type="ECO:0000259" key="3">
    <source>
        <dbReference type="Pfam" id="PF05617"/>
    </source>
</evidence>